<name>A0ABQ7DC11_BRACR</name>
<keyword evidence="2" id="KW-1185">Reference proteome</keyword>
<organism evidence="1 2">
    <name type="scientific">Brassica cretica</name>
    <name type="common">Mustard</name>
    <dbReference type="NCBI Taxonomy" id="69181"/>
    <lineage>
        <taxon>Eukaryota</taxon>
        <taxon>Viridiplantae</taxon>
        <taxon>Streptophyta</taxon>
        <taxon>Embryophyta</taxon>
        <taxon>Tracheophyta</taxon>
        <taxon>Spermatophyta</taxon>
        <taxon>Magnoliopsida</taxon>
        <taxon>eudicotyledons</taxon>
        <taxon>Gunneridae</taxon>
        <taxon>Pentapetalae</taxon>
        <taxon>rosids</taxon>
        <taxon>malvids</taxon>
        <taxon>Brassicales</taxon>
        <taxon>Brassicaceae</taxon>
        <taxon>Brassiceae</taxon>
        <taxon>Brassica</taxon>
    </lineage>
</organism>
<dbReference type="Proteomes" id="UP000266723">
    <property type="component" value="Unassembled WGS sequence"/>
</dbReference>
<gene>
    <name evidence="1" type="ORF">DY000_02019372</name>
</gene>
<sequence length="52" mass="5782">MSVSLVSDEKSVSSVSDEKSGSLVLRWASLVLTSEERRPLVQECRDVFNLVI</sequence>
<protein>
    <submittedName>
        <fullName evidence="1">Uncharacterized protein</fullName>
    </submittedName>
</protein>
<evidence type="ECO:0000313" key="1">
    <source>
        <dbReference type="EMBL" id="KAF3568773.1"/>
    </source>
</evidence>
<reference evidence="1 2" key="1">
    <citation type="journal article" date="2020" name="BMC Genomics">
        <title>Intraspecific diversification of the crop wild relative Brassica cretica Lam. using demographic model selection.</title>
        <authorList>
            <person name="Kioukis A."/>
            <person name="Michalopoulou V.A."/>
            <person name="Briers L."/>
            <person name="Pirintsos S."/>
            <person name="Studholme D.J."/>
            <person name="Pavlidis P."/>
            <person name="Sarris P.F."/>
        </authorList>
    </citation>
    <scope>NUCLEOTIDE SEQUENCE [LARGE SCALE GENOMIC DNA]</scope>
    <source>
        <strain evidence="2">cv. PFS-1207/04</strain>
    </source>
</reference>
<dbReference type="EMBL" id="QGKV02000759">
    <property type="protein sequence ID" value="KAF3568773.1"/>
    <property type="molecule type" value="Genomic_DNA"/>
</dbReference>
<evidence type="ECO:0000313" key="2">
    <source>
        <dbReference type="Proteomes" id="UP000266723"/>
    </source>
</evidence>
<proteinExistence type="predicted"/>
<accession>A0ABQ7DC11</accession>
<comment type="caution">
    <text evidence="1">The sequence shown here is derived from an EMBL/GenBank/DDBJ whole genome shotgun (WGS) entry which is preliminary data.</text>
</comment>